<evidence type="ECO:0000313" key="4">
    <source>
        <dbReference type="Proteomes" id="UP000618051"/>
    </source>
</evidence>
<dbReference type="OrthoDB" id="8943025at2759"/>
<reference evidence="3 4" key="2">
    <citation type="journal article" date="2021" name="J. Hered.">
        <title>Feather Gene Expression Elucidates the Developmental Basis of Plumage Iridescence in African Starlings.</title>
        <authorList>
            <person name="Rubenstein D.R."/>
            <person name="Corvelo A."/>
            <person name="MacManes M.D."/>
            <person name="Maia R."/>
            <person name="Narzisi G."/>
            <person name="Rousaki A."/>
            <person name="Vandenabeele P."/>
            <person name="Shawkey M.D."/>
            <person name="Solomon J."/>
        </authorList>
    </citation>
    <scope>NUCLEOTIDE SEQUENCE [LARGE SCALE GENOMIC DNA]</scope>
    <source>
        <strain evidence="3">SS15</strain>
    </source>
</reference>
<sequence length="232" mass="24691">MGVPNAKPITKKKKGEKEKKIEKRSVCEVAALGQWVTGAAESLVQQEGGMHEGSPVPAGLCQHESYRSTLLPLYPALCLRPPEWGRSSLPASPTWTPRLARRPGSLDGWASPASVPELDEGTPMSPPWSERSLSPLLQDADPRASRQMQARLARNIINAARRKSSSPKAVGLESSRPFTPISAGPPSLPQSPRLGPRAPALQAASSLLGSLGSPSPTHKSPLRSPRAGSPQF</sequence>
<evidence type="ECO:0000313" key="3">
    <source>
        <dbReference type="EMBL" id="KAI1234133.1"/>
    </source>
</evidence>
<feature type="region of interest" description="Disordered" evidence="1">
    <location>
        <begin position="89"/>
        <end position="232"/>
    </location>
</feature>
<feature type="region of interest" description="Disordered" evidence="1">
    <location>
        <begin position="1"/>
        <end position="22"/>
    </location>
</feature>
<evidence type="ECO:0000256" key="1">
    <source>
        <dbReference type="SAM" id="MobiDB-lite"/>
    </source>
</evidence>
<accession>A0A835NMV1</accession>
<reference evidence="2" key="1">
    <citation type="submission" date="2020-10" db="EMBL/GenBank/DDBJ databases">
        <title>Feather gene expression reveals the developmental basis of iridescence in African starlings.</title>
        <authorList>
            <person name="Rubenstein D.R."/>
        </authorList>
    </citation>
    <scope>NUCLEOTIDE SEQUENCE</scope>
    <source>
        <strain evidence="2">SS15</strain>
        <tissue evidence="2">Liver</tissue>
    </source>
</reference>
<organism evidence="2">
    <name type="scientific">Lamprotornis superbus</name>
    <dbReference type="NCBI Taxonomy" id="245042"/>
    <lineage>
        <taxon>Eukaryota</taxon>
        <taxon>Metazoa</taxon>
        <taxon>Chordata</taxon>
        <taxon>Craniata</taxon>
        <taxon>Vertebrata</taxon>
        <taxon>Euteleostomi</taxon>
        <taxon>Archelosauria</taxon>
        <taxon>Archosauria</taxon>
        <taxon>Dinosauria</taxon>
        <taxon>Saurischia</taxon>
        <taxon>Theropoda</taxon>
        <taxon>Coelurosauria</taxon>
        <taxon>Aves</taxon>
        <taxon>Neognathae</taxon>
        <taxon>Neoaves</taxon>
        <taxon>Telluraves</taxon>
        <taxon>Australaves</taxon>
        <taxon>Passeriformes</taxon>
        <taxon>Sturnidae</taxon>
        <taxon>Lamprotornis</taxon>
    </lineage>
</organism>
<keyword evidence="4" id="KW-1185">Reference proteome</keyword>
<dbReference type="EMBL" id="JADDUC020000016">
    <property type="protein sequence ID" value="KAI1234133.1"/>
    <property type="molecule type" value="Genomic_DNA"/>
</dbReference>
<dbReference type="Proteomes" id="UP000618051">
    <property type="component" value="Unassembled WGS sequence"/>
</dbReference>
<evidence type="ECO:0000313" key="2">
    <source>
        <dbReference type="EMBL" id="KAG0118058.1"/>
    </source>
</evidence>
<gene>
    <name evidence="3" type="ORF">IHE44_0003848</name>
    <name evidence="2" type="ORF">IHE44_001821</name>
</gene>
<protein>
    <submittedName>
        <fullName evidence="2">Uncharacterized protein</fullName>
    </submittedName>
</protein>
<reference evidence="3" key="3">
    <citation type="submission" date="2022-01" db="EMBL/GenBank/DDBJ databases">
        <authorList>
            <person name="Rubenstein D.R."/>
        </authorList>
    </citation>
    <scope>NUCLEOTIDE SEQUENCE</scope>
    <source>
        <strain evidence="3">SS15</strain>
        <tissue evidence="3">Liver</tissue>
    </source>
</reference>
<feature type="compositionally biased region" description="Low complexity" evidence="1">
    <location>
        <begin position="150"/>
        <end position="159"/>
    </location>
</feature>
<feature type="compositionally biased region" description="Low complexity" evidence="1">
    <location>
        <begin position="196"/>
        <end position="216"/>
    </location>
</feature>
<feature type="non-terminal residue" evidence="2">
    <location>
        <position position="1"/>
    </location>
</feature>
<comment type="caution">
    <text evidence="2">The sequence shown here is derived from an EMBL/GenBank/DDBJ whole genome shotgun (WGS) entry which is preliminary data.</text>
</comment>
<proteinExistence type="predicted"/>
<name>A0A835NMV1_9PASS</name>
<dbReference type="EMBL" id="JADDUC010000121">
    <property type="protein sequence ID" value="KAG0118058.1"/>
    <property type="molecule type" value="Genomic_DNA"/>
</dbReference>
<dbReference type="AlphaFoldDB" id="A0A835NMV1"/>